<dbReference type="PANTHER" id="PTHR34582:SF6">
    <property type="entry name" value="UPF0702 TRANSMEMBRANE PROTEIN YCAP"/>
    <property type="match status" value="1"/>
</dbReference>
<dbReference type="PATRIC" id="fig|584657.3.peg.1163"/>
<dbReference type="InterPro" id="IPR007353">
    <property type="entry name" value="DUF421"/>
</dbReference>
<feature type="transmembrane region" description="Helical" evidence="7">
    <location>
        <begin position="12"/>
        <end position="34"/>
    </location>
</feature>
<dbReference type="Proteomes" id="UP000019494">
    <property type="component" value="Unassembled WGS sequence"/>
</dbReference>
<evidence type="ECO:0000256" key="5">
    <source>
        <dbReference type="ARBA" id="ARBA00022989"/>
    </source>
</evidence>
<dbReference type="RefSeq" id="WP_034714488.1">
    <property type="nucleotide sequence ID" value="NZ_AWQS01000029.1"/>
</dbReference>
<keyword evidence="4 7" id="KW-0812">Transmembrane</keyword>
<organism evidence="9 10">
    <name type="scientific">Intrasporangium chromatireducens Q5-1</name>
    <dbReference type="NCBI Taxonomy" id="584657"/>
    <lineage>
        <taxon>Bacteria</taxon>
        <taxon>Bacillati</taxon>
        <taxon>Actinomycetota</taxon>
        <taxon>Actinomycetes</taxon>
        <taxon>Micrococcales</taxon>
        <taxon>Intrasporangiaceae</taxon>
        <taxon>Intrasporangium</taxon>
    </lineage>
</organism>
<proteinExistence type="inferred from homology"/>
<evidence type="ECO:0000259" key="8">
    <source>
        <dbReference type="Pfam" id="PF04239"/>
    </source>
</evidence>
<reference evidence="10" key="1">
    <citation type="submission" date="2013-08" db="EMBL/GenBank/DDBJ databases">
        <title>Intrasporangium oryzae NRRL B-24470.</title>
        <authorList>
            <person name="Liu H."/>
            <person name="Wang G."/>
        </authorList>
    </citation>
    <scope>NUCLEOTIDE SEQUENCE [LARGE SCALE GENOMIC DNA]</scope>
    <source>
        <strain evidence="10">Q5-1</strain>
    </source>
</reference>
<feature type="domain" description="YetF C-terminal" evidence="8">
    <location>
        <begin position="96"/>
        <end position="158"/>
    </location>
</feature>
<keyword evidence="5 7" id="KW-1133">Transmembrane helix</keyword>
<dbReference type="Pfam" id="PF04239">
    <property type="entry name" value="DUF421"/>
    <property type="match status" value="1"/>
</dbReference>
<evidence type="ECO:0000313" key="9">
    <source>
        <dbReference type="EMBL" id="EWT06883.1"/>
    </source>
</evidence>
<keyword evidence="6 7" id="KW-0472">Membrane</keyword>
<dbReference type="OrthoDB" id="3266405at2"/>
<accession>W9GPX5</accession>
<evidence type="ECO:0000256" key="2">
    <source>
        <dbReference type="ARBA" id="ARBA00006448"/>
    </source>
</evidence>
<gene>
    <name evidence="9" type="ORF">N864_14360</name>
</gene>
<sequence length="192" mass="20346">MVRLLWISPQEALSVVIATTGMYVAMVLMVRLLGPRILARLSSFDMAAVIAFGAVIGRAALGDTPRFGGGLVALGTLVALQVVAGRLRRVRWGDRALMRHAVLLMAGSVVVEENLHRSHITASDLQTALREAGVRRPSEVAAVVFEPTGKFSVMRRGAPIDPMLLSGVVGAALVPARFLGAPEAEARGMQAD</sequence>
<evidence type="ECO:0000256" key="7">
    <source>
        <dbReference type="SAM" id="Phobius"/>
    </source>
</evidence>
<feature type="transmembrane region" description="Helical" evidence="7">
    <location>
        <begin position="67"/>
        <end position="87"/>
    </location>
</feature>
<dbReference type="GO" id="GO:0005886">
    <property type="term" value="C:plasma membrane"/>
    <property type="evidence" value="ECO:0007669"/>
    <property type="project" value="UniProtKB-SubCell"/>
</dbReference>
<evidence type="ECO:0000256" key="4">
    <source>
        <dbReference type="ARBA" id="ARBA00022692"/>
    </source>
</evidence>
<comment type="caution">
    <text evidence="9">The sequence shown here is derived from an EMBL/GenBank/DDBJ whole genome shotgun (WGS) entry which is preliminary data.</text>
</comment>
<feature type="transmembrane region" description="Helical" evidence="7">
    <location>
        <begin position="41"/>
        <end position="61"/>
    </location>
</feature>
<comment type="subcellular location">
    <subcellularLocation>
        <location evidence="1">Cell membrane</location>
        <topology evidence="1">Multi-pass membrane protein</topology>
    </subcellularLocation>
</comment>
<keyword evidence="3" id="KW-1003">Cell membrane</keyword>
<evidence type="ECO:0000313" key="10">
    <source>
        <dbReference type="Proteomes" id="UP000019494"/>
    </source>
</evidence>
<dbReference type="Gene3D" id="3.30.240.20">
    <property type="entry name" value="bsu07140 like domains"/>
    <property type="match status" value="1"/>
</dbReference>
<comment type="similarity">
    <text evidence="2">Belongs to the UPF0702 family.</text>
</comment>
<dbReference type="PANTHER" id="PTHR34582">
    <property type="entry name" value="UPF0702 TRANSMEMBRANE PROTEIN YCAP"/>
    <property type="match status" value="1"/>
</dbReference>
<evidence type="ECO:0000256" key="1">
    <source>
        <dbReference type="ARBA" id="ARBA00004651"/>
    </source>
</evidence>
<dbReference type="InterPro" id="IPR023090">
    <property type="entry name" value="UPF0702_alpha/beta_dom_sf"/>
</dbReference>
<protein>
    <recommendedName>
        <fullName evidence="8">YetF C-terminal domain-containing protein</fullName>
    </recommendedName>
</protein>
<dbReference type="AlphaFoldDB" id="W9GPX5"/>
<evidence type="ECO:0000256" key="3">
    <source>
        <dbReference type="ARBA" id="ARBA00022475"/>
    </source>
</evidence>
<evidence type="ECO:0000256" key="6">
    <source>
        <dbReference type="ARBA" id="ARBA00023136"/>
    </source>
</evidence>
<keyword evidence="10" id="KW-1185">Reference proteome</keyword>
<name>W9GPX5_9MICO</name>
<dbReference type="EMBL" id="AWQS01000029">
    <property type="protein sequence ID" value="EWT06883.1"/>
    <property type="molecule type" value="Genomic_DNA"/>
</dbReference>